<reference evidence="1 2" key="1">
    <citation type="journal article" date="2012" name="PLoS ONE">
        <title>Genome sequence and transcriptome analysis of the radioresistant bacterium Deinococcus gobiensis: insights into the extreme environmental adaptations.</title>
        <authorList>
            <person name="Yuan M."/>
            <person name="Chen M."/>
            <person name="Zhang W."/>
            <person name="Lu W."/>
            <person name="Wang J."/>
            <person name="Yang M."/>
            <person name="Zhao P."/>
            <person name="Tang R."/>
            <person name="Li X."/>
            <person name="Hao Y."/>
            <person name="Zhou Z."/>
            <person name="Zhan Y."/>
            <person name="Yu H."/>
            <person name="Teng C."/>
            <person name="Yan Y."/>
            <person name="Ping S."/>
            <person name="Wang Y."/>
            <person name="Lin M."/>
        </authorList>
    </citation>
    <scope>NUCLEOTIDE SEQUENCE [LARGE SCALE GENOMIC DNA]</scope>
    <source>
        <strain evidence="2">DSM 21396 / JCM 16679 / CGMCC 1.7299 / I-0</strain>
        <plasmid evidence="1">P2</plasmid>
    </source>
</reference>
<keyword evidence="2" id="KW-1185">Reference proteome</keyword>
<protein>
    <submittedName>
        <fullName evidence="1">Uncharacterized protein</fullName>
    </submittedName>
</protein>
<dbReference type="AlphaFoldDB" id="H8H1L9"/>
<accession>H8H1L9</accession>
<evidence type="ECO:0000313" key="1">
    <source>
        <dbReference type="EMBL" id="AFD27416.1"/>
    </source>
</evidence>
<dbReference type="HOGENOM" id="CLU_3198859_0_0_0"/>
<keyword evidence="1" id="KW-0614">Plasmid</keyword>
<dbReference type="EMBL" id="CP002193">
    <property type="protein sequence ID" value="AFD27416.1"/>
    <property type="molecule type" value="Genomic_DNA"/>
</dbReference>
<sequence length="45" mass="5103">MLRWRYSGSHLTPLEFEAKLTWQGGFSSYVGAVSPLVQAYRVVIT</sequence>
<organism evidence="1 2">
    <name type="scientific">Deinococcus gobiensis (strain DSM 21396 / JCM 16679 / CGMCC 1.7299 / I-0)</name>
    <dbReference type="NCBI Taxonomy" id="745776"/>
    <lineage>
        <taxon>Bacteria</taxon>
        <taxon>Thermotogati</taxon>
        <taxon>Deinococcota</taxon>
        <taxon>Deinococci</taxon>
        <taxon>Deinococcales</taxon>
        <taxon>Deinococcaceae</taxon>
        <taxon>Deinococcus</taxon>
    </lineage>
</organism>
<proteinExistence type="predicted"/>
<evidence type="ECO:0000313" key="2">
    <source>
        <dbReference type="Proteomes" id="UP000007575"/>
    </source>
</evidence>
<gene>
    <name evidence="1" type="ordered locus">DGo_PB0147</name>
</gene>
<dbReference type="KEGG" id="dgo:DGo_PB0147"/>
<dbReference type="Proteomes" id="UP000007575">
    <property type="component" value="Plasmid P2"/>
</dbReference>
<geneLocation type="plasmid" evidence="1 2">
    <name>P2</name>
</geneLocation>
<name>H8H1L9_DEIGI</name>